<keyword evidence="5" id="KW-0677">Repeat</keyword>
<dbReference type="PROSITE" id="PS50011">
    <property type="entry name" value="PROTEIN_KINASE_DOM"/>
    <property type="match status" value="1"/>
</dbReference>
<reference evidence="15" key="1">
    <citation type="submission" date="2023-03" db="EMBL/GenBank/DDBJ databases">
        <title>Chromosome-scale reference genome and RAD-based genetic map of yellow starthistle (Centaurea solstitialis) reveal putative structural variation and QTLs associated with invader traits.</title>
        <authorList>
            <person name="Reatini B."/>
            <person name="Cang F.A."/>
            <person name="Jiang Q."/>
            <person name="Mckibben M.T.W."/>
            <person name="Barker M.S."/>
            <person name="Rieseberg L.H."/>
            <person name="Dlugosch K.M."/>
        </authorList>
    </citation>
    <scope>NUCLEOTIDE SEQUENCE</scope>
    <source>
        <strain evidence="15">CAN-66</strain>
        <tissue evidence="15">Leaf</tissue>
    </source>
</reference>
<feature type="transmembrane region" description="Helical" evidence="12">
    <location>
        <begin position="609"/>
        <end position="631"/>
    </location>
</feature>
<feature type="signal peptide" evidence="13">
    <location>
        <begin position="1"/>
        <end position="27"/>
    </location>
</feature>
<dbReference type="FunFam" id="3.80.10.10:FF:000453">
    <property type="entry name" value="Leucine-rich receptor-like protein kinase family protein"/>
    <property type="match status" value="2"/>
</dbReference>
<keyword evidence="3 12" id="KW-0812">Transmembrane</keyword>
<dbReference type="PANTHER" id="PTHR48056:SF41">
    <property type="entry name" value="RECEPTOR-LIKE PROTEIN KINASE HAIKU2"/>
    <property type="match status" value="1"/>
</dbReference>
<keyword evidence="8 12" id="KW-1133">Transmembrane helix</keyword>
<organism evidence="15 16">
    <name type="scientific">Centaurea solstitialis</name>
    <name type="common">yellow star-thistle</name>
    <dbReference type="NCBI Taxonomy" id="347529"/>
    <lineage>
        <taxon>Eukaryota</taxon>
        <taxon>Viridiplantae</taxon>
        <taxon>Streptophyta</taxon>
        <taxon>Embryophyta</taxon>
        <taxon>Tracheophyta</taxon>
        <taxon>Spermatophyta</taxon>
        <taxon>Magnoliopsida</taxon>
        <taxon>eudicotyledons</taxon>
        <taxon>Gunneridae</taxon>
        <taxon>Pentapetalae</taxon>
        <taxon>asterids</taxon>
        <taxon>campanulids</taxon>
        <taxon>Asterales</taxon>
        <taxon>Asteraceae</taxon>
        <taxon>Carduoideae</taxon>
        <taxon>Cardueae</taxon>
        <taxon>Centaureinae</taxon>
        <taxon>Centaurea</taxon>
    </lineage>
</organism>
<evidence type="ECO:0000256" key="6">
    <source>
        <dbReference type="ARBA" id="ARBA00022741"/>
    </source>
</evidence>
<dbReference type="SUPFAM" id="SSF52058">
    <property type="entry name" value="L domain-like"/>
    <property type="match status" value="3"/>
</dbReference>
<proteinExistence type="predicted"/>
<accession>A0AA38T0K0</accession>
<keyword evidence="7 11" id="KW-0067">ATP-binding</keyword>
<keyword evidence="9 12" id="KW-0472">Membrane</keyword>
<dbReference type="PANTHER" id="PTHR48056">
    <property type="entry name" value="LRR RECEPTOR-LIKE SERINE/THREONINE-PROTEIN KINASE-RELATED"/>
    <property type="match status" value="1"/>
</dbReference>
<keyword evidence="16" id="KW-1185">Reference proteome</keyword>
<gene>
    <name evidence="15" type="ORF">OSB04_016208</name>
</gene>
<dbReference type="GO" id="GO:0009791">
    <property type="term" value="P:post-embryonic development"/>
    <property type="evidence" value="ECO:0007669"/>
    <property type="project" value="UniProtKB-ARBA"/>
</dbReference>
<dbReference type="FunFam" id="3.80.10.10:FF:000233">
    <property type="entry name" value="Leucine-rich repeat receptor-like protein kinase TDR"/>
    <property type="match status" value="1"/>
</dbReference>
<evidence type="ECO:0000256" key="1">
    <source>
        <dbReference type="ARBA" id="ARBA00004167"/>
    </source>
</evidence>
<dbReference type="GO" id="GO:0016020">
    <property type="term" value="C:membrane"/>
    <property type="evidence" value="ECO:0007669"/>
    <property type="project" value="UniProtKB-SubCell"/>
</dbReference>
<dbReference type="GO" id="GO:0033612">
    <property type="term" value="F:receptor serine/threonine kinase binding"/>
    <property type="evidence" value="ECO:0007669"/>
    <property type="project" value="TreeGrafter"/>
</dbReference>
<keyword evidence="10" id="KW-0325">Glycoprotein</keyword>
<dbReference type="Pfam" id="PF13855">
    <property type="entry name" value="LRR_8"/>
    <property type="match status" value="1"/>
</dbReference>
<feature type="binding site" evidence="11">
    <location>
        <position position="695"/>
    </location>
    <ligand>
        <name>ATP</name>
        <dbReference type="ChEBI" id="CHEBI:30616"/>
    </ligand>
</feature>
<sequence length="1336" mass="149716">MTSETISGKIIFLLTLLFFFSLDHSSSQSNHRQILLKFKSSFANSTSKVFNTWNSNNSICNFTGIVCNSDDSVKEISLSQQNLLGTLPFDSICALQSLEKLSLKSNFLYGTISNHLSNCTGLRYLDLGKNLFSGEVPDLSSLTRLEFLNMDQCKFSGMFPWKSIENLTELGYLSLGYNRFDKSPFPLEVLKLRNLYTLYLSKCSIEGKIPEEIGNLTLLERLQLDNNYLVGEISMGITRLTKIHELELYDNELSGVLPVGFRNLVNLAVFDVSNNSLEGDLSELRSLTRMEALHLYENGFSGSIPEEFGEFRFLKWFSIYDNKFTGELPPRIGSWAEFEYIDASENFLNGSIPPDMCKMGKMTNLLMLQNDFTGGLPENYAGCSSLVRLRVSNNSLSGRVPDGIWSLPNLRMIDLAMNRFEGRMAPNIGKAKSLAQLFLSNNQFSGELPEEITNVSSLVEIELLSNRFTCKIPSRIGELKKLNNLLLQDNRFSGAIPASLGSCVSLDEINLAGNTLSGHIPTSLGSLPSLNSLNLSSNKLSGVIPESLSSLKLSLIDLSNNVLIGRVPESLLLEAYKGSFAGNPGLCADRSKDLRQCTAVSHKSGELKVVVYCYIAGVVVLLLSLSVFLFVKLRQNYDESTINQGYSWDVKQFHVLKISEDEVLRSLKQENIIGKGGSGNVYKVDLGRGEQIAVKHMRKSDVDSDGWRRSRWSEYEAEVSALSLIRHKNVVKLYCSITSEHSNMLLYEYMPNGSLWDRLHTDRKIEMDWNVRYDIALGLARGWNTYIMEMKPKIADFGLARILQTEKVIDSLPVISGTHGYIAPEYGYTCNVTEKSDTYSFGVILMELATGKRPTEPEYGENKEIAQWVHNEMRSKYNIITLVDSSISKDAKEEAAKVLTIAVHCTMKVPTLRPAMRIVGIRGFAMTNPGKLANLKGQPNSTWSVATMSSEAISGKNKIIIFLTFLLFILDHSSSQSNQLQILLKFKSSFANSTSKVFNTWNSDNPICNFTGIVCNSDHSVKEINLSQQKLVGTLPFDSICALQSLETISLKSNLLYGTISHHLSNCTRLKYLDLGKNLFSGKVPDLSSLTRLEFLNMEQCKFSGMFPWKSIENLTGLGYLSLGDNLFDKSPFPLEVLKLRNLYWLYLSNSSIEGKIPEEIGNLTLLKRLELADNYLVGEIPMGITKLVKIQELELYDNELSGVLPVGFRNLVNLAKFDVSNNSLEGDLSELRFLTKMESLYLFENGFSGTIPKEFGEFRFLTRFSIYDNKFTGGLPPRIGSWAEFELIDASENFLNGSIPPDMCKMGKLRKLLILRTISLAGYLRITRVVLRWFG</sequence>
<feature type="domain" description="Protein kinase" evidence="14">
    <location>
        <begin position="667"/>
        <end position="925"/>
    </location>
</feature>
<keyword evidence="4 13" id="KW-0732">Signal</keyword>
<dbReference type="GO" id="GO:0004672">
    <property type="term" value="F:protein kinase activity"/>
    <property type="evidence" value="ECO:0007669"/>
    <property type="project" value="InterPro"/>
</dbReference>
<evidence type="ECO:0000256" key="7">
    <source>
        <dbReference type="ARBA" id="ARBA00022840"/>
    </source>
</evidence>
<dbReference type="PROSITE" id="PS00107">
    <property type="entry name" value="PROTEIN_KINASE_ATP"/>
    <property type="match status" value="1"/>
</dbReference>
<keyword evidence="6 11" id="KW-0547">Nucleotide-binding</keyword>
<dbReference type="FunFam" id="3.80.10.10:FF:000234">
    <property type="entry name" value="Probable inactive receptor kinase RLK902"/>
    <property type="match status" value="2"/>
</dbReference>
<dbReference type="InterPro" id="IPR050647">
    <property type="entry name" value="Plant_LRR-RLKs"/>
</dbReference>
<comment type="caution">
    <text evidence="15">The sequence shown here is derived from an EMBL/GenBank/DDBJ whole genome shotgun (WGS) entry which is preliminary data.</text>
</comment>
<dbReference type="GO" id="GO:0051707">
    <property type="term" value="P:response to other organism"/>
    <property type="evidence" value="ECO:0007669"/>
    <property type="project" value="UniProtKB-ARBA"/>
</dbReference>
<evidence type="ECO:0000256" key="11">
    <source>
        <dbReference type="PROSITE-ProRule" id="PRU10141"/>
    </source>
</evidence>
<dbReference type="SMART" id="SM00369">
    <property type="entry name" value="LRR_TYP"/>
    <property type="match status" value="9"/>
</dbReference>
<dbReference type="GO" id="GO:0005524">
    <property type="term" value="F:ATP binding"/>
    <property type="evidence" value="ECO:0007669"/>
    <property type="project" value="UniProtKB-UniRule"/>
</dbReference>
<dbReference type="InterPro" id="IPR000719">
    <property type="entry name" value="Prot_kinase_dom"/>
</dbReference>
<comment type="subcellular location">
    <subcellularLocation>
        <location evidence="1">Membrane</location>
        <topology evidence="1">Single-pass membrane protein</topology>
    </subcellularLocation>
</comment>
<dbReference type="InterPro" id="IPR013210">
    <property type="entry name" value="LRR_N_plant-typ"/>
</dbReference>
<dbReference type="GO" id="GO:0006952">
    <property type="term" value="P:defense response"/>
    <property type="evidence" value="ECO:0007669"/>
    <property type="project" value="UniProtKB-ARBA"/>
</dbReference>
<dbReference type="InterPro" id="IPR001611">
    <property type="entry name" value="Leu-rich_rpt"/>
</dbReference>
<dbReference type="Gene3D" id="1.10.510.10">
    <property type="entry name" value="Transferase(Phosphotransferase) domain 1"/>
    <property type="match status" value="1"/>
</dbReference>
<dbReference type="Gene3D" id="3.80.10.10">
    <property type="entry name" value="Ribonuclease Inhibitor"/>
    <property type="match status" value="5"/>
</dbReference>
<dbReference type="SUPFAM" id="SSF56112">
    <property type="entry name" value="Protein kinase-like (PK-like)"/>
    <property type="match status" value="1"/>
</dbReference>
<evidence type="ECO:0000256" key="5">
    <source>
        <dbReference type="ARBA" id="ARBA00022737"/>
    </source>
</evidence>
<keyword evidence="2" id="KW-0433">Leucine-rich repeat</keyword>
<dbReference type="InterPro" id="IPR055414">
    <property type="entry name" value="LRR_R13L4/SHOC2-like"/>
</dbReference>
<dbReference type="InterPro" id="IPR032675">
    <property type="entry name" value="LRR_dom_sf"/>
</dbReference>
<evidence type="ECO:0000313" key="15">
    <source>
        <dbReference type="EMBL" id="KAJ9552163.1"/>
    </source>
</evidence>
<dbReference type="InterPro" id="IPR003591">
    <property type="entry name" value="Leu-rich_rpt_typical-subtyp"/>
</dbReference>
<dbReference type="Pfam" id="PF00560">
    <property type="entry name" value="LRR_1"/>
    <property type="match status" value="2"/>
</dbReference>
<dbReference type="FunFam" id="3.80.10.10:FF:001021">
    <property type="entry name" value="Leucine-rich receptor-like protein kinase family protein"/>
    <property type="match status" value="1"/>
</dbReference>
<dbReference type="InterPro" id="IPR011009">
    <property type="entry name" value="Kinase-like_dom_sf"/>
</dbReference>
<evidence type="ECO:0000256" key="8">
    <source>
        <dbReference type="ARBA" id="ARBA00022989"/>
    </source>
</evidence>
<evidence type="ECO:0000256" key="12">
    <source>
        <dbReference type="SAM" id="Phobius"/>
    </source>
</evidence>
<dbReference type="Pfam" id="PF00069">
    <property type="entry name" value="Pkinase"/>
    <property type="match status" value="1"/>
</dbReference>
<dbReference type="Pfam" id="PF23598">
    <property type="entry name" value="LRR_14"/>
    <property type="match status" value="2"/>
</dbReference>
<dbReference type="InterPro" id="IPR017441">
    <property type="entry name" value="Protein_kinase_ATP_BS"/>
</dbReference>
<evidence type="ECO:0000256" key="9">
    <source>
        <dbReference type="ARBA" id="ARBA00023136"/>
    </source>
</evidence>
<evidence type="ECO:0000256" key="10">
    <source>
        <dbReference type="ARBA" id="ARBA00023180"/>
    </source>
</evidence>
<evidence type="ECO:0000256" key="13">
    <source>
        <dbReference type="SAM" id="SignalP"/>
    </source>
</evidence>
<feature type="chain" id="PRO_5041385692" description="Protein kinase domain-containing protein" evidence="13">
    <location>
        <begin position="28"/>
        <end position="1336"/>
    </location>
</feature>
<evidence type="ECO:0000256" key="4">
    <source>
        <dbReference type="ARBA" id="ARBA00022729"/>
    </source>
</evidence>
<evidence type="ECO:0000256" key="2">
    <source>
        <dbReference type="ARBA" id="ARBA00022614"/>
    </source>
</evidence>
<dbReference type="Pfam" id="PF08263">
    <property type="entry name" value="LRRNT_2"/>
    <property type="match status" value="2"/>
</dbReference>
<dbReference type="Gene3D" id="3.30.200.20">
    <property type="entry name" value="Phosphorylase Kinase, domain 1"/>
    <property type="match status" value="1"/>
</dbReference>
<dbReference type="Proteomes" id="UP001172457">
    <property type="component" value="Chromosome 4"/>
</dbReference>
<dbReference type="EMBL" id="JARYMX010000004">
    <property type="protein sequence ID" value="KAJ9552163.1"/>
    <property type="molecule type" value="Genomic_DNA"/>
</dbReference>
<name>A0AA38T0K0_9ASTR</name>
<protein>
    <recommendedName>
        <fullName evidence="14">Protein kinase domain-containing protein</fullName>
    </recommendedName>
</protein>
<evidence type="ECO:0000259" key="14">
    <source>
        <dbReference type="PROSITE" id="PS50011"/>
    </source>
</evidence>
<evidence type="ECO:0000256" key="3">
    <source>
        <dbReference type="ARBA" id="ARBA00022692"/>
    </source>
</evidence>
<evidence type="ECO:0000313" key="16">
    <source>
        <dbReference type="Proteomes" id="UP001172457"/>
    </source>
</evidence>